<keyword evidence="4" id="KW-1015">Disulfide bond</keyword>
<evidence type="ECO:0000313" key="7">
    <source>
        <dbReference type="EMBL" id="JAB69261.1"/>
    </source>
</evidence>
<feature type="domain" description="BPTI/Kunitz inhibitor" evidence="6">
    <location>
        <begin position="33"/>
        <end position="84"/>
    </location>
</feature>
<sequence>MRAFVCFLHFGVAWVAIGSADIIRLVEEHWVACVDGPGELKCENSTGTYYFYNRTTGSCSFGLGSECCGSSNHFENQSQCEVWCKDAPRPPCSLNQDPGIGRARVEAWGFNVEEGNCTMFIHGNVGGNGNKFYSYKECNATCPAKRLYRTDNL</sequence>
<keyword evidence="3 5" id="KW-0732">Signal</keyword>
<dbReference type="SUPFAM" id="SSF57362">
    <property type="entry name" value="BPTI-like"/>
    <property type="match status" value="2"/>
</dbReference>
<keyword evidence="2" id="KW-0964">Secreted</keyword>
<name>V5IBL9_IXORI</name>
<feature type="chain" id="PRO_5004737099" evidence="5">
    <location>
        <begin position="21"/>
        <end position="153"/>
    </location>
</feature>
<dbReference type="SMART" id="SM00131">
    <property type="entry name" value="KU"/>
    <property type="match status" value="1"/>
</dbReference>
<dbReference type="InterPro" id="IPR036880">
    <property type="entry name" value="Kunitz_BPTI_sf"/>
</dbReference>
<dbReference type="GO" id="GO:0050431">
    <property type="term" value="F:transforming growth factor beta binding"/>
    <property type="evidence" value="ECO:0007669"/>
    <property type="project" value="TreeGrafter"/>
</dbReference>
<dbReference type="PANTHER" id="PTHR45938:SF11">
    <property type="entry name" value="WAP, KAZAL, IMMUNOGLOBULIN, KUNITZ AND NTR DOMAIN-CONTAINING PROTEIN 2-LIKE"/>
    <property type="match status" value="1"/>
</dbReference>
<organism evidence="7">
    <name type="scientific">Ixodes ricinus</name>
    <name type="common">Common tick</name>
    <name type="synonym">Acarus ricinus</name>
    <dbReference type="NCBI Taxonomy" id="34613"/>
    <lineage>
        <taxon>Eukaryota</taxon>
        <taxon>Metazoa</taxon>
        <taxon>Ecdysozoa</taxon>
        <taxon>Arthropoda</taxon>
        <taxon>Chelicerata</taxon>
        <taxon>Arachnida</taxon>
        <taxon>Acari</taxon>
        <taxon>Parasitiformes</taxon>
        <taxon>Ixodida</taxon>
        <taxon>Ixodoidea</taxon>
        <taxon>Ixodidae</taxon>
        <taxon>Ixodinae</taxon>
        <taxon>Ixodes</taxon>
    </lineage>
</organism>
<dbReference type="Gene3D" id="4.10.410.10">
    <property type="entry name" value="Pancreatic trypsin inhibitor Kunitz domain"/>
    <property type="match status" value="2"/>
</dbReference>
<protein>
    <submittedName>
        <fullName evidence="7">Putative tick kunitz 86</fullName>
    </submittedName>
</protein>
<evidence type="ECO:0000256" key="4">
    <source>
        <dbReference type="ARBA" id="ARBA00023157"/>
    </source>
</evidence>
<evidence type="ECO:0000256" key="5">
    <source>
        <dbReference type="SAM" id="SignalP"/>
    </source>
</evidence>
<reference evidence="7" key="1">
    <citation type="journal article" date="2015" name="Sci. Rep.">
        <title>Tissue- and time-dependent transcription in Ixodes ricinus salivary glands and midguts when blood feeding on the vertebrate host.</title>
        <authorList>
            <person name="Kotsyfakis M."/>
            <person name="Schwarz A."/>
            <person name="Erhart J."/>
            <person name="Ribeiro J.M."/>
        </authorList>
    </citation>
    <scope>NUCLEOTIDE SEQUENCE</scope>
    <source>
        <tissue evidence="7">Salivary gland and midgut</tissue>
    </source>
</reference>
<comment type="subcellular location">
    <subcellularLocation>
        <location evidence="1">Secreted</location>
    </subcellularLocation>
</comment>
<dbReference type="PANTHER" id="PTHR45938">
    <property type="entry name" value="ACP24A4-RELATED"/>
    <property type="match status" value="1"/>
</dbReference>
<proteinExistence type="evidence at transcript level"/>
<accession>V5IBL9</accession>
<feature type="domain" description="BPTI/Kunitz inhibitor" evidence="6">
    <location>
        <begin position="92"/>
        <end position="142"/>
    </location>
</feature>
<dbReference type="InterPro" id="IPR002223">
    <property type="entry name" value="Kunitz_BPTI"/>
</dbReference>
<dbReference type="GO" id="GO:0004867">
    <property type="term" value="F:serine-type endopeptidase inhibitor activity"/>
    <property type="evidence" value="ECO:0007669"/>
    <property type="project" value="InterPro"/>
</dbReference>
<evidence type="ECO:0000259" key="6">
    <source>
        <dbReference type="PROSITE" id="PS50279"/>
    </source>
</evidence>
<evidence type="ECO:0000256" key="2">
    <source>
        <dbReference type="ARBA" id="ARBA00022525"/>
    </source>
</evidence>
<evidence type="ECO:0000256" key="1">
    <source>
        <dbReference type="ARBA" id="ARBA00004613"/>
    </source>
</evidence>
<evidence type="ECO:0000256" key="3">
    <source>
        <dbReference type="ARBA" id="ARBA00022729"/>
    </source>
</evidence>
<dbReference type="GO" id="GO:0048019">
    <property type="term" value="F:receptor antagonist activity"/>
    <property type="evidence" value="ECO:0007669"/>
    <property type="project" value="TreeGrafter"/>
</dbReference>
<dbReference type="PROSITE" id="PS50279">
    <property type="entry name" value="BPTI_KUNITZ_2"/>
    <property type="match status" value="2"/>
</dbReference>
<dbReference type="Pfam" id="PF00014">
    <property type="entry name" value="Kunitz_BPTI"/>
    <property type="match status" value="1"/>
</dbReference>
<dbReference type="EMBL" id="GANP01015207">
    <property type="protein sequence ID" value="JAB69261.1"/>
    <property type="molecule type" value="mRNA"/>
</dbReference>
<dbReference type="AlphaFoldDB" id="V5IBL9"/>
<feature type="signal peptide" evidence="5">
    <location>
        <begin position="1"/>
        <end position="20"/>
    </location>
</feature>
<dbReference type="GO" id="GO:0005615">
    <property type="term" value="C:extracellular space"/>
    <property type="evidence" value="ECO:0007669"/>
    <property type="project" value="TreeGrafter"/>
</dbReference>